<dbReference type="EMBL" id="JAATJE010000001">
    <property type="protein sequence ID" value="NJC33181.1"/>
    <property type="molecule type" value="Genomic_DNA"/>
</dbReference>
<name>A0ABX0XK56_9SPHN</name>
<feature type="transmembrane region" description="Helical" evidence="1">
    <location>
        <begin position="6"/>
        <end position="25"/>
    </location>
</feature>
<sequence>MKPEFIAIFASLFAVFMSLIVVFAVQAKAKKGGQ</sequence>
<reference evidence="2 3" key="1">
    <citation type="submission" date="2020-03" db="EMBL/GenBank/DDBJ databases">
        <title>Genomic Encyclopedia of Type Strains, Phase IV (KMG-IV): sequencing the most valuable type-strain genomes for metagenomic binning, comparative biology and taxonomic classification.</title>
        <authorList>
            <person name="Goeker M."/>
        </authorList>
    </citation>
    <scope>NUCLEOTIDE SEQUENCE [LARGE SCALE GENOMIC DNA]</scope>
    <source>
        <strain evidence="2 3">DSM 27651</strain>
    </source>
</reference>
<evidence type="ECO:0000313" key="2">
    <source>
        <dbReference type="EMBL" id="NJC33181.1"/>
    </source>
</evidence>
<organism evidence="2 3">
    <name type="scientific">Sphingomonas jejuensis</name>
    <dbReference type="NCBI Taxonomy" id="904715"/>
    <lineage>
        <taxon>Bacteria</taxon>
        <taxon>Pseudomonadati</taxon>
        <taxon>Pseudomonadota</taxon>
        <taxon>Alphaproteobacteria</taxon>
        <taxon>Sphingomonadales</taxon>
        <taxon>Sphingomonadaceae</taxon>
        <taxon>Sphingomonas</taxon>
    </lineage>
</organism>
<keyword evidence="1" id="KW-1133">Transmembrane helix</keyword>
<accession>A0ABX0XK56</accession>
<gene>
    <name evidence="2" type="ORF">GGR88_000655</name>
</gene>
<protein>
    <submittedName>
        <fullName evidence="2">Uncharacterized protein</fullName>
    </submittedName>
</protein>
<keyword evidence="3" id="KW-1185">Reference proteome</keyword>
<proteinExistence type="predicted"/>
<evidence type="ECO:0000256" key="1">
    <source>
        <dbReference type="SAM" id="Phobius"/>
    </source>
</evidence>
<keyword evidence="1" id="KW-0472">Membrane</keyword>
<evidence type="ECO:0000313" key="3">
    <source>
        <dbReference type="Proteomes" id="UP000734218"/>
    </source>
</evidence>
<keyword evidence="1" id="KW-0812">Transmembrane</keyword>
<dbReference type="Proteomes" id="UP000734218">
    <property type="component" value="Unassembled WGS sequence"/>
</dbReference>
<comment type="caution">
    <text evidence="2">The sequence shown here is derived from an EMBL/GenBank/DDBJ whole genome shotgun (WGS) entry which is preliminary data.</text>
</comment>